<dbReference type="Proteomes" id="UP000019025">
    <property type="component" value="Chromosome"/>
</dbReference>
<name>W0HKR8_9GAMM</name>
<dbReference type="UniPathway" id="UPA00214"/>
<dbReference type="FunFam" id="3.30.70.890:FF:000001">
    <property type="entry name" value="Galactokinase"/>
    <property type="match status" value="1"/>
</dbReference>
<dbReference type="SUPFAM" id="SSF54211">
    <property type="entry name" value="Ribosomal protein S5 domain 2-like"/>
    <property type="match status" value="1"/>
</dbReference>
<dbReference type="InterPro" id="IPR019539">
    <property type="entry name" value="GalKase_N"/>
</dbReference>
<keyword evidence="8 12" id="KW-0460">Magnesium</keyword>
<dbReference type="GO" id="GO:0030246">
    <property type="term" value="F:carbohydrate binding"/>
    <property type="evidence" value="ECO:0007669"/>
    <property type="project" value="InterPro"/>
</dbReference>
<keyword evidence="2 12" id="KW-0963">Cytoplasm</keyword>
<accession>W0HKR8</accession>
<dbReference type="PANTHER" id="PTHR10457:SF7">
    <property type="entry name" value="GALACTOKINASE-RELATED"/>
    <property type="match status" value="1"/>
</dbReference>
<evidence type="ECO:0000256" key="4">
    <source>
        <dbReference type="ARBA" id="ARBA00022723"/>
    </source>
</evidence>
<keyword evidence="17" id="KW-1185">Reference proteome</keyword>
<comment type="similarity">
    <text evidence="1 12">Belongs to the GHMP kinase family. GalK subfamily.</text>
</comment>
<comment type="function">
    <text evidence="12">Catalyzes the transfer of the gamma-phosphate of ATP to D-galactose to form alpha-D-galactose-1-phosphate (Gal-1-P).</text>
</comment>
<evidence type="ECO:0000313" key="17">
    <source>
        <dbReference type="Proteomes" id="UP000019025"/>
    </source>
</evidence>
<sequence>MSLLNTTETVFRDAFGYDATLTVKTPGRVNLIGEHTDYNDGFVLPCAIDYETVISCARRDNRKIRVIAVDYDRQHDIFSLDEPILSQADQQWSNYVRGVVKHLQRRDGRFGGADLVISGNVPQRAGLSSSAALEVAVGKALQSLYHLSVDNVALALNGQEAENQFVGCNCGIMDQLISALGKDNHALLIDSRTLGTRAVPMPDNVAVVIVNSNVKRGLVDSEYNARREQCETGARFFAVEKLRDVALEQFEAVAHELDDMVTKRVRHVLSENARTLAAADALAADDLRLMGRLMAESHASMRDDFEITVPAIDTLGTIIKGEIGEAGGVRMTGGGFGGCVVALVPADGDQGYPGNLVADVRYTVTEDNALQIDYHATVDKPCPVNLTNHGYFHLDGANSDIRQQRLQIMANQYLPVDSEGIPCADPTDVDNTGMDFRQPKTIAADFLRDRNQQRMKGYDHGYLLYPGLSSAEEPAARLWSADGEVQMEVFTTAPALQLYTGNFLAGTPARQGDEYLNYSGVTLESEFLPDSPHHPEWPQPACLLKSTEAYASQTRYRFLAL</sequence>
<dbReference type="AlphaFoldDB" id="W0HKR8"/>
<feature type="binding site" evidence="12">
    <location>
        <position position="223"/>
    </location>
    <ligand>
        <name>substrate</name>
    </ligand>
</feature>
<evidence type="ECO:0000256" key="2">
    <source>
        <dbReference type="ARBA" id="ARBA00022490"/>
    </source>
</evidence>
<dbReference type="Pfam" id="PF10509">
    <property type="entry name" value="GalKase_gal_bdg"/>
    <property type="match status" value="1"/>
</dbReference>
<keyword evidence="10" id="KW-0413">Isomerase</keyword>
<dbReference type="GO" id="GO:0005829">
    <property type="term" value="C:cytosol"/>
    <property type="evidence" value="ECO:0007669"/>
    <property type="project" value="TreeGrafter"/>
</dbReference>
<keyword evidence="7 12" id="KW-0067">ATP-binding</keyword>
<keyword evidence="3 12" id="KW-0808">Transferase</keyword>
<evidence type="ECO:0000256" key="5">
    <source>
        <dbReference type="ARBA" id="ARBA00022741"/>
    </source>
</evidence>
<dbReference type="GO" id="GO:0005524">
    <property type="term" value="F:ATP binding"/>
    <property type="evidence" value="ECO:0007669"/>
    <property type="project" value="UniProtKB-UniRule"/>
</dbReference>
<dbReference type="InterPro" id="IPR020568">
    <property type="entry name" value="Ribosomal_Su5_D2-typ_SF"/>
</dbReference>
<feature type="domain" description="Galactokinase N-terminal" evidence="15">
    <location>
        <begin position="10"/>
        <end position="57"/>
    </location>
</feature>
<dbReference type="InterPro" id="IPR014721">
    <property type="entry name" value="Ribsml_uS5_D2-typ_fold_subgr"/>
</dbReference>
<dbReference type="NCBIfam" id="NF003472">
    <property type="entry name" value="PRK05101.1"/>
    <property type="match status" value="1"/>
</dbReference>
<dbReference type="PATRIC" id="fig|2342.5.peg.480"/>
<dbReference type="SUPFAM" id="SSF55060">
    <property type="entry name" value="GHMP Kinase, C-terminal domain"/>
    <property type="match status" value="1"/>
</dbReference>
<dbReference type="EC" id="2.7.1.6" evidence="12 13"/>
<evidence type="ECO:0000256" key="12">
    <source>
        <dbReference type="HAMAP-Rule" id="MF_00246"/>
    </source>
</evidence>
<dbReference type="InterPro" id="IPR011013">
    <property type="entry name" value="Gal_mutarotase_sf_dom"/>
</dbReference>
<dbReference type="STRING" id="2342.SOPEG_0484"/>
<proteinExistence type="inferred from homology"/>
<evidence type="ECO:0000259" key="14">
    <source>
        <dbReference type="Pfam" id="PF00288"/>
    </source>
</evidence>
<dbReference type="eggNOG" id="COG2017">
    <property type="taxonomic scope" value="Bacteria"/>
</dbReference>
<gene>
    <name evidence="12 16" type="primary">galK</name>
    <name evidence="16" type="ORF">SOPEG_0484</name>
</gene>
<dbReference type="NCBIfam" id="TIGR00131">
    <property type="entry name" value="gal_kin"/>
    <property type="match status" value="1"/>
</dbReference>
<dbReference type="GO" id="GO:0000287">
    <property type="term" value="F:magnesium ion binding"/>
    <property type="evidence" value="ECO:0007669"/>
    <property type="project" value="UniProtKB-UniRule"/>
</dbReference>
<comment type="catalytic activity">
    <reaction evidence="12">
        <text>alpha-D-galactose + ATP = alpha-D-galactose 1-phosphate + ADP + H(+)</text>
        <dbReference type="Rhea" id="RHEA:13553"/>
        <dbReference type="ChEBI" id="CHEBI:15378"/>
        <dbReference type="ChEBI" id="CHEBI:28061"/>
        <dbReference type="ChEBI" id="CHEBI:30616"/>
        <dbReference type="ChEBI" id="CHEBI:58336"/>
        <dbReference type="ChEBI" id="CHEBI:456216"/>
        <dbReference type="EC" id="2.7.1.6"/>
    </reaction>
</comment>
<dbReference type="GO" id="GO:0006012">
    <property type="term" value="P:galactose metabolic process"/>
    <property type="evidence" value="ECO:0007669"/>
    <property type="project" value="UniProtKB-UniRule"/>
</dbReference>
<dbReference type="InterPro" id="IPR006204">
    <property type="entry name" value="GHMP_kinase_N_dom"/>
</dbReference>
<evidence type="ECO:0000256" key="3">
    <source>
        <dbReference type="ARBA" id="ARBA00022679"/>
    </source>
</evidence>
<comment type="subcellular location">
    <subcellularLocation>
        <location evidence="12">Cytoplasm</location>
    </subcellularLocation>
</comment>
<dbReference type="eggNOG" id="COG0153">
    <property type="taxonomic scope" value="Bacteria"/>
</dbReference>
<feature type="domain" description="GHMP kinase N-terminal" evidence="14">
    <location>
        <begin position="94"/>
        <end position="182"/>
    </location>
</feature>
<organism evidence="16 17">
    <name type="scientific">Candidatus Sodalis pierantonii str. SOPE</name>
    <dbReference type="NCBI Taxonomy" id="2342"/>
    <lineage>
        <taxon>Bacteria</taxon>
        <taxon>Pseudomonadati</taxon>
        <taxon>Pseudomonadota</taxon>
        <taxon>Gammaproteobacteria</taxon>
        <taxon>Enterobacterales</taxon>
        <taxon>Bruguierivoracaceae</taxon>
        <taxon>Sodalis</taxon>
    </lineage>
</organism>
<feature type="active site" description="Proton acceptor" evidence="12">
    <location>
        <position position="174"/>
    </location>
</feature>
<dbReference type="CDD" id="cd09019">
    <property type="entry name" value="galactose_mutarotase_like"/>
    <property type="match status" value="1"/>
</dbReference>
<keyword evidence="11 12" id="KW-0119">Carbohydrate metabolism</keyword>
<evidence type="ECO:0000256" key="10">
    <source>
        <dbReference type="ARBA" id="ARBA00023235"/>
    </source>
</evidence>
<evidence type="ECO:0000256" key="13">
    <source>
        <dbReference type="NCBIfam" id="TIGR00131"/>
    </source>
</evidence>
<reference evidence="16 17" key="1">
    <citation type="journal article" date="2014" name="Genome Biol. Evol.">
        <title>Genome degeneration and adaptation in a nascent stage of symbiosis.</title>
        <authorList>
            <person name="Oakeson K.F."/>
            <person name="Gil R."/>
            <person name="Clayton A.L."/>
            <person name="Dunn D.M."/>
            <person name="von Niederhausern A.C."/>
            <person name="Hamil C."/>
            <person name="Aoyagi A."/>
            <person name="Duval B."/>
            <person name="Baca A."/>
            <person name="Silva F.J."/>
            <person name="Vallier A."/>
            <person name="Jackson D.G."/>
            <person name="Latorre A."/>
            <person name="Weiss R.B."/>
            <person name="Heddi A."/>
            <person name="Moya A."/>
            <person name="Dale C."/>
        </authorList>
    </citation>
    <scope>NUCLEOTIDE SEQUENCE [LARGE SCALE GENOMIC DNA]</scope>
    <source>
        <strain evidence="17">none</strain>
    </source>
</reference>
<dbReference type="PANTHER" id="PTHR10457">
    <property type="entry name" value="MEVALONATE KINASE/GALACTOKINASE"/>
    <property type="match status" value="1"/>
</dbReference>
<dbReference type="HAMAP" id="MF_00246">
    <property type="entry name" value="Galactokinase"/>
    <property type="match status" value="1"/>
</dbReference>
<evidence type="ECO:0000256" key="8">
    <source>
        <dbReference type="ARBA" id="ARBA00022842"/>
    </source>
</evidence>
<dbReference type="InterPro" id="IPR000705">
    <property type="entry name" value="Galactokinase"/>
</dbReference>
<dbReference type="InterPro" id="IPR036554">
    <property type="entry name" value="GHMP_kinase_C_sf"/>
</dbReference>
<keyword evidence="4 12" id="KW-0479">Metal-binding</keyword>
<dbReference type="RefSeq" id="WP_025244184.1">
    <property type="nucleotide sequence ID" value="NZ_CP006568.1"/>
</dbReference>
<dbReference type="NCBIfam" id="NF008277">
    <property type="entry name" value="PRK11055.1"/>
    <property type="match status" value="1"/>
</dbReference>
<dbReference type="PROSITE" id="PS00106">
    <property type="entry name" value="GALACTOKINASE"/>
    <property type="match status" value="1"/>
</dbReference>
<dbReference type="InterPro" id="IPR014718">
    <property type="entry name" value="GH-type_carb-bd"/>
</dbReference>
<dbReference type="Gene3D" id="2.70.98.10">
    <property type="match status" value="1"/>
</dbReference>
<evidence type="ECO:0000256" key="11">
    <source>
        <dbReference type="ARBA" id="ARBA00023277"/>
    </source>
</evidence>
<comment type="caution">
    <text evidence="12">Lacks conserved residue(s) required for the propagation of feature annotation.</text>
</comment>
<dbReference type="Pfam" id="PF00288">
    <property type="entry name" value="GHMP_kinases_N"/>
    <property type="match status" value="1"/>
</dbReference>
<dbReference type="Pfam" id="PF01263">
    <property type="entry name" value="Aldose_epim"/>
    <property type="match status" value="1"/>
</dbReference>
<feature type="binding site" evidence="12">
    <location>
        <position position="162"/>
    </location>
    <ligand>
        <name>Mg(2+)</name>
        <dbReference type="ChEBI" id="CHEBI:18420"/>
    </ligand>
</feature>
<dbReference type="HOGENOM" id="CLU_485472_0_0_6"/>
<dbReference type="EMBL" id="CP006568">
    <property type="protein sequence ID" value="AHF73092.1"/>
    <property type="molecule type" value="Genomic_DNA"/>
</dbReference>
<evidence type="ECO:0000256" key="9">
    <source>
        <dbReference type="ARBA" id="ARBA00023144"/>
    </source>
</evidence>
<keyword evidence="5 12" id="KW-0547">Nucleotide-binding</keyword>
<evidence type="ECO:0000259" key="15">
    <source>
        <dbReference type="Pfam" id="PF10509"/>
    </source>
</evidence>
<feature type="binding site" evidence="12">
    <location>
        <begin position="34"/>
        <end position="37"/>
    </location>
    <ligand>
        <name>substrate</name>
    </ligand>
</feature>
<evidence type="ECO:0000313" key="16">
    <source>
        <dbReference type="EMBL" id="AHF73092.1"/>
    </source>
</evidence>
<dbReference type="FunFam" id="3.30.230.10:FF:000017">
    <property type="entry name" value="Galactokinase"/>
    <property type="match status" value="1"/>
</dbReference>
<dbReference type="Gene3D" id="3.30.230.10">
    <property type="match status" value="1"/>
</dbReference>
<feature type="binding site" evidence="12">
    <location>
        <position position="130"/>
    </location>
    <ligand>
        <name>Mg(2+)</name>
        <dbReference type="ChEBI" id="CHEBI:18420"/>
    </ligand>
</feature>
<dbReference type="InterPro" id="IPR022963">
    <property type="entry name" value="Galactokinase_bac"/>
</dbReference>
<evidence type="ECO:0000256" key="1">
    <source>
        <dbReference type="ARBA" id="ARBA00006566"/>
    </source>
</evidence>
<evidence type="ECO:0000256" key="7">
    <source>
        <dbReference type="ARBA" id="ARBA00022840"/>
    </source>
</evidence>
<comment type="pathway">
    <text evidence="12">Carbohydrate metabolism; galactose metabolism.</text>
</comment>
<feature type="site" description="Transition state stabilizer" evidence="12">
    <location>
        <position position="28"/>
    </location>
</feature>
<dbReference type="KEGG" id="pes:SOPEG_0484"/>
<dbReference type="GO" id="GO:0004335">
    <property type="term" value="F:galactokinase activity"/>
    <property type="evidence" value="ECO:0007669"/>
    <property type="project" value="UniProtKB-UniRule"/>
</dbReference>
<dbReference type="PRINTS" id="PR00959">
    <property type="entry name" value="MEVGALKINASE"/>
</dbReference>
<dbReference type="SUPFAM" id="SSF74650">
    <property type="entry name" value="Galactose mutarotase-like"/>
    <property type="match status" value="1"/>
</dbReference>
<dbReference type="InterPro" id="IPR008183">
    <property type="entry name" value="Aldose_1/G6P_1-epimerase"/>
</dbReference>
<dbReference type="GO" id="GO:0016853">
    <property type="term" value="F:isomerase activity"/>
    <property type="evidence" value="ECO:0007669"/>
    <property type="project" value="UniProtKB-KW"/>
</dbReference>
<protein>
    <recommendedName>
        <fullName evidence="12 13">Galactokinase</fullName>
        <ecNumber evidence="12 13">2.7.1.6</ecNumber>
    </recommendedName>
    <alternativeName>
        <fullName evidence="12">Galactose kinase</fullName>
    </alternativeName>
</protein>
<dbReference type="InterPro" id="IPR019741">
    <property type="entry name" value="Galactokinase_CS"/>
</dbReference>
<dbReference type="InterPro" id="IPR047215">
    <property type="entry name" value="Galactose_mutarotase-like"/>
</dbReference>
<dbReference type="PRINTS" id="PR00473">
    <property type="entry name" value="GALCTOKINASE"/>
</dbReference>
<keyword evidence="9 12" id="KW-0299">Galactose metabolism</keyword>
<dbReference type="Gene3D" id="1.20.1440.340">
    <property type="match status" value="1"/>
</dbReference>
<keyword evidence="6 12" id="KW-0418">Kinase</keyword>
<evidence type="ECO:0000256" key="6">
    <source>
        <dbReference type="ARBA" id="ARBA00022777"/>
    </source>
</evidence>